<dbReference type="GO" id="GO:0005886">
    <property type="term" value="C:plasma membrane"/>
    <property type="evidence" value="ECO:0007669"/>
    <property type="project" value="UniProtKB-SubCell"/>
</dbReference>
<evidence type="ECO:0000256" key="2">
    <source>
        <dbReference type="ARBA" id="ARBA00022448"/>
    </source>
</evidence>
<dbReference type="Gene3D" id="1.10.3720.10">
    <property type="entry name" value="MetI-like"/>
    <property type="match status" value="1"/>
</dbReference>
<keyword evidence="4 7" id="KW-0812">Transmembrane</keyword>
<feature type="transmembrane region" description="Helical" evidence="7">
    <location>
        <begin position="250"/>
        <end position="269"/>
    </location>
</feature>
<comment type="similarity">
    <text evidence="7">Belongs to the binding-protein-dependent transport system permease family.</text>
</comment>
<dbReference type="InterPro" id="IPR035906">
    <property type="entry name" value="MetI-like_sf"/>
</dbReference>
<dbReference type="PANTHER" id="PTHR43744:SF12">
    <property type="entry name" value="ABC TRANSPORTER PERMEASE PROTEIN MG189-RELATED"/>
    <property type="match status" value="1"/>
</dbReference>
<evidence type="ECO:0000313" key="9">
    <source>
        <dbReference type="EMBL" id="MBR7837245.1"/>
    </source>
</evidence>
<keyword evidence="5 7" id="KW-1133">Transmembrane helix</keyword>
<keyword evidence="3" id="KW-1003">Cell membrane</keyword>
<dbReference type="EMBL" id="JAGSOG010000190">
    <property type="protein sequence ID" value="MBR7837245.1"/>
    <property type="molecule type" value="Genomic_DNA"/>
</dbReference>
<dbReference type="InterPro" id="IPR000515">
    <property type="entry name" value="MetI-like"/>
</dbReference>
<keyword evidence="6 7" id="KW-0472">Membrane</keyword>
<organism evidence="9 10">
    <name type="scientific">Actinospica durhamensis</name>
    <dbReference type="NCBI Taxonomy" id="1508375"/>
    <lineage>
        <taxon>Bacteria</taxon>
        <taxon>Bacillati</taxon>
        <taxon>Actinomycetota</taxon>
        <taxon>Actinomycetes</taxon>
        <taxon>Catenulisporales</taxon>
        <taxon>Actinospicaceae</taxon>
        <taxon>Actinospica</taxon>
    </lineage>
</organism>
<sequence>MARSQSNGGRWVGTKGVLNLFLIGTAVLAVYPFLVMAFGGFKTPGELTTNPSGIPAHPTTSNLVDLFTGSTGSLMWRGLLNSVVVTSLYTAITVILCAMAGYAFVAYKFKGKNVIFALLVTSMLVPFEVNIPSLYLMFSKIGWLDTYQVQIWPGTASVLGMFMARQFMAGLPGEVFEAARIDGAGHWRVFQRIALPMAVPALGAVAVITFVAKWSDYLWPLIMVSSPQHEPIMVLLPELSTNQNGFIVEYQVLLAGALVITVPILLVFLRFQDKFMTGTTAP</sequence>
<evidence type="ECO:0000256" key="7">
    <source>
        <dbReference type="RuleBase" id="RU363032"/>
    </source>
</evidence>
<dbReference type="AlphaFoldDB" id="A0A941ERT8"/>
<evidence type="ECO:0000313" key="10">
    <source>
        <dbReference type="Proteomes" id="UP000675781"/>
    </source>
</evidence>
<reference evidence="9" key="1">
    <citation type="submission" date="2021-04" db="EMBL/GenBank/DDBJ databases">
        <title>Genome based classification of Actinospica acidithermotolerans sp. nov., an actinobacterium isolated from an Indonesian hot spring.</title>
        <authorList>
            <person name="Kusuma A.B."/>
            <person name="Putra K.E."/>
            <person name="Nafisah S."/>
            <person name="Loh J."/>
            <person name="Nouioui I."/>
            <person name="Goodfellow M."/>
        </authorList>
    </citation>
    <scope>NUCLEOTIDE SEQUENCE</scope>
    <source>
        <strain evidence="9">CSCA 57</strain>
    </source>
</reference>
<feature type="domain" description="ABC transmembrane type-1" evidence="8">
    <location>
        <begin position="79"/>
        <end position="271"/>
    </location>
</feature>
<evidence type="ECO:0000256" key="4">
    <source>
        <dbReference type="ARBA" id="ARBA00022692"/>
    </source>
</evidence>
<name>A0A941ERT8_9ACTN</name>
<evidence type="ECO:0000256" key="6">
    <source>
        <dbReference type="ARBA" id="ARBA00023136"/>
    </source>
</evidence>
<gene>
    <name evidence="9" type="ORF">KDL01_28465</name>
</gene>
<dbReference type="Proteomes" id="UP000675781">
    <property type="component" value="Unassembled WGS sequence"/>
</dbReference>
<feature type="transmembrane region" description="Helical" evidence="7">
    <location>
        <begin position="20"/>
        <end position="41"/>
    </location>
</feature>
<dbReference type="SUPFAM" id="SSF161098">
    <property type="entry name" value="MetI-like"/>
    <property type="match status" value="1"/>
</dbReference>
<keyword evidence="2 7" id="KW-0813">Transport</keyword>
<evidence type="ECO:0000256" key="5">
    <source>
        <dbReference type="ARBA" id="ARBA00022989"/>
    </source>
</evidence>
<comment type="caution">
    <text evidence="9">The sequence shown here is derived from an EMBL/GenBank/DDBJ whole genome shotgun (WGS) entry which is preliminary data.</text>
</comment>
<feature type="transmembrane region" description="Helical" evidence="7">
    <location>
        <begin position="114"/>
        <end position="138"/>
    </location>
</feature>
<evidence type="ECO:0000256" key="1">
    <source>
        <dbReference type="ARBA" id="ARBA00004651"/>
    </source>
</evidence>
<accession>A0A941ERT8</accession>
<dbReference type="PANTHER" id="PTHR43744">
    <property type="entry name" value="ABC TRANSPORTER PERMEASE PROTEIN MG189-RELATED-RELATED"/>
    <property type="match status" value="1"/>
</dbReference>
<evidence type="ECO:0000259" key="8">
    <source>
        <dbReference type="PROSITE" id="PS50928"/>
    </source>
</evidence>
<feature type="transmembrane region" description="Helical" evidence="7">
    <location>
        <begin position="189"/>
        <end position="212"/>
    </location>
</feature>
<dbReference type="Pfam" id="PF00528">
    <property type="entry name" value="BPD_transp_1"/>
    <property type="match status" value="1"/>
</dbReference>
<feature type="transmembrane region" description="Helical" evidence="7">
    <location>
        <begin position="150"/>
        <end position="168"/>
    </location>
</feature>
<feature type="transmembrane region" description="Helical" evidence="7">
    <location>
        <begin position="83"/>
        <end position="107"/>
    </location>
</feature>
<evidence type="ECO:0000256" key="3">
    <source>
        <dbReference type="ARBA" id="ARBA00022475"/>
    </source>
</evidence>
<dbReference type="GO" id="GO:0055085">
    <property type="term" value="P:transmembrane transport"/>
    <property type="evidence" value="ECO:0007669"/>
    <property type="project" value="InterPro"/>
</dbReference>
<dbReference type="RefSeq" id="WP_212531711.1">
    <property type="nucleotide sequence ID" value="NZ_JAGSOG010000190.1"/>
</dbReference>
<dbReference type="PROSITE" id="PS50928">
    <property type="entry name" value="ABC_TM1"/>
    <property type="match status" value="1"/>
</dbReference>
<proteinExistence type="inferred from homology"/>
<comment type="subcellular location">
    <subcellularLocation>
        <location evidence="1 7">Cell membrane</location>
        <topology evidence="1 7">Multi-pass membrane protein</topology>
    </subcellularLocation>
</comment>
<keyword evidence="10" id="KW-1185">Reference proteome</keyword>
<dbReference type="CDD" id="cd06261">
    <property type="entry name" value="TM_PBP2"/>
    <property type="match status" value="1"/>
</dbReference>
<protein>
    <submittedName>
        <fullName evidence="9">Carbohydrate ABC transporter permease</fullName>
    </submittedName>
</protein>